<dbReference type="PANTHER" id="PTHR30472">
    <property type="entry name" value="FERRIC ENTEROBACTIN TRANSPORT SYSTEM PERMEASE PROTEIN"/>
    <property type="match status" value="1"/>
</dbReference>
<sequence length="322" mass="36178">MKRLFQGSSTLLLFLISSVFIVCLFYLTYNTYGNWLFALNLRGKRLIAFVLVGIATAFSTISFQTMTNSQFLTPNILGLDSLYILIQTGIFFFFRRIGTLENFSTGLFFLNVLLMVGMSLFLAKFLLGKRQNDLFLLLMIGMILGTFFNSISTFLQVMMNPNEHEQLQGKLFASFGNVNSQHLMIAGILILCLILCLWIQSTSLDVLHLGKDQAMNLGIDVPKFQLGLIIIISTLIGLSTALVGSITFLGFIVANTTYQLVNTYKHQQLFIIGSLVAILFLVLGQFLIEQIFQLNATLSTVIEFIGGLYFVFKIIGERKQQK</sequence>
<dbReference type="RefSeq" id="WP_015695454.1">
    <property type="nucleotide sequence ID" value="NZ_AP018492.1"/>
</dbReference>
<keyword evidence="4" id="KW-1003">Cell membrane</keyword>
<feature type="transmembrane region" description="Helical" evidence="8">
    <location>
        <begin position="12"/>
        <end position="33"/>
    </location>
</feature>
<dbReference type="SUPFAM" id="SSF81345">
    <property type="entry name" value="ABC transporter involved in vitamin B12 uptake, BtuC"/>
    <property type="match status" value="1"/>
</dbReference>
<evidence type="ECO:0000256" key="2">
    <source>
        <dbReference type="ARBA" id="ARBA00007935"/>
    </source>
</evidence>
<evidence type="ECO:0000256" key="6">
    <source>
        <dbReference type="ARBA" id="ARBA00022989"/>
    </source>
</evidence>
<evidence type="ECO:0000256" key="4">
    <source>
        <dbReference type="ARBA" id="ARBA00022475"/>
    </source>
</evidence>
<dbReference type="PANTHER" id="PTHR30472:SF19">
    <property type="entry name" value="PETROBACTIN IMPORT SYSTEM PERMEASE PROTEIN YCLO"/>
    <property type="match status" value="1"/>
</dbReference>
<feature type="transmembrane region" description="Helical" evidence="8">
    <location>
        <begin position="45"/>
        <end position="64"/>
    </location>
</feature>
<dbReference type="Gene3D" id="1.10.3470.10">
    <property type="entry name" value="ABC transporter involved in vitamin B12 uptake, BtuC"/>
    <property type="match status" value="1"/>
</dbReference>
<name>A0A2Z5Y459_9ENTE</name>
<feature type="transmembrane region" description="Helical" evidence="8">
    <location>
        <begin position="269"/>
        <end position="288"/>
    </location>
</feature>
<keyword evidence="5 8" id="KW-0812">Transmembrane</keyword>
<protein>
    <submittedName>
        <fullName evidence="9">Iron compound ABC uptake transporter permease protein</fullName>
    </submittedName>
</protein>
<keyword evidence="7 8" id="KW-0472">Membrane</keyword>
<feature type="transmembrane region" description="Helical" evidence="8">
    <location>
        <begin position="224"/>
        <end position="257"/>
    </location>
</feature>
<dbReference type="CDD" id="cd06550">
    <property type="entry name" value="TM_ABC_iron-siderophores_like"/>
    <property type="match status" value="1"/>
</dbReference>
<dbReference type="GO" id="GO:0005886">
    <property type="term" value="C:plasma membrane"/>
    <property type="evidence" value="ECO:0007669"/>
    <property type="project" value="UniProtKB-SubCell"/>
</dbReference>
<keyword evidence="3" id="KW-0813">Transport</keyword>
<dbReference type="AlphaFoldDB" id="A0A2Z5Y459"/>
<evidence type="ECO:0000313" key="10">
    <source>
        <dbReference type="Proteomes" id="UP000269226"/>
    </source>
</evidence>
<feature type="transmembrane region" description="Helical" evidence="8">
    <location>
        <begin position="106"/>
        <end position="128"/>
    </location>
</feature>
<keyword evidence="6 8" id="KW-1133">Transmembrane helix</keyword>
<evidence type="ECO:0000256" key="1">
    <source>
        <dbReference type="ARBA" id="ARBA00004651"/>
    </source>
</evidence>
<gene>
    <name evidence="9" type="ORF">DAT561_1561</name>
</gene>
<evidence type="ECO:0000256" key="8">
    <source>
        <dbReference type="SAM" id="Phobius"/>
    </source>
</evidence>
<comment type="similarity">
    <text evidence="2">Belongs to the binding-protein-dependent transport system permease family. FecCD subfamily.</text>
</comment>
<dbReference type="GeneID" id="57044090"/>
<feature type="transmembrane region" description="Helical" evidence="8">
    <location>
        <begin position="294"/>
        <end position="312"/>
    </location>
</feature>
<dbReference type="GO" id="GO:0022857">
    <property type="term" value="F:transmembrane transporter activity"/>
    <property type="evidence" value="ECO:0007669"/>
    <property type="project" value="InterPro"/>
</dbReference>
<evidence type="ECO:0000256" key="7">
    <source>
        <dbReference type="ARBA" id="ARBA00023136"/>
    </source>
</evidence>
<dbReference type="Proteomes" id="UP000269226">
    <property type="component" value="Chromosome"/>
</dbReference>
<feature type="transmembrane region" description="Helical" evidence="8">
    <location>
        <begin position="183"/>
        <end position="204"/>
    </location>
</feature>
<comment type="subcellular location">
    <subcellularLocation>
        <location evidence="1">Cell membrane</location>
        <topology evidence="1">Multi-pass membrane protein</topology>
    </subcellularLocation>
</comment>
<dbReference type="InterPro" id="IPR000522">
    <property type="entry name" value="ABC_transptr_permease_BtuC"/>
</dbReference>
<reference evidence="9 10" key="1">
    <citation type="submission" date="2018-01" db="EMBL/GenBank/DDBJ databases">
        <title>Whole genome sequence of Melissococcus plutonius DAT561.</title>
        <authorList>
            <person name="Okumura K."/>
            <person name="Takamatsu D."/>
            <person name="Okura M."/>
        </authorList>
    </citation>
    <scope>NUCLEOTIDE SEQUENCE [LARGE SCALE GENOMIC DNA]</scope>
    <source>
        <strain evidence="9 10">DAT561</strain>
    </source>
</reference>
<dbReference type="Pfam" id="PF01032">
    <property type="entry name" value="FecCD"/>
    <property type="match status" value="1"/>
</dbReference>
<dbReference type="EMBL" id="AP018492">
    <property type="protein sequence ID" value="BBC61655.1"/>
    <property type="molecule type" value="Genomic_DNA"/>
</dbReference>
<evidence type="ECO:0000256" key="5">
    <source>
        <dbReference type="ARBA" id="ARBA00022692"/>
    </source>
</evidence>
<accession>A0A2Z5Y459</accession>
<dbReference type="GO" id="GO:0033214">
    <property type="term" value="P:siderophore-iron import into cell"/>
    <property type="evidence" value="ECO:0007669"/>
    <property type="project" value="TreeGrafter"/>
</dbReference>
<organism evidence="9 10">
    <name type="scientific">Melissococcus plutonius</name>
    <dbReference type="NCBI Taxonomy" id="33970"/>
    <lineage>
        <taxon>Bacteria</taxon>
        <taxon>Bacillati</taxon>
        <taxon>Bacillota</taxon>
        <taxon>Bacilli</taxon>
        <taxon>Lactobacillales</taxon>
        <taxon>Enterococcaceae</taxon>
        <taxon>Melissococcus</taxon>
    </lineage>
</organism>
<feature type="transmembrane region" description="Helical" evidence="8">
    <location>
        <begin position="134"/>
        <end position="155"/>
    </location>
</feature>
<dbReference type="InterPro" id="IPR037294">
    <property type="entry name" value="ABC_BtuC-like"/>
</dbReference>
<feature type="transmembrane region" description="Helical" evidence="8">
    <location>
        <begin position="76"/>
        <end position="94"/>
    </location>
</feature>
<proteinExistence type="inferred from homology"/>
<evidence type="ECO:0000256" key="3">
    <source>
        <dbReference type="ARBA" id="ARBA00022448"/>
    </source>
</evidence>
<evidence type="ECO:0000313" key="9">
    <source>
        <dbReference type="EMBL" id="BBC61655.1"/>
    </source>
</evidence>